<keyword evidence="3" id="KW-1185">Reference proteome</keyword>
<dbReference type="OrthoDB" id="8673173at2"/>
<feature type="region of interest" description="Disordered" evidence="1">
    <location>
        <begin position="109"/>
        <end position="130"/>
    </location>
</feature>
<evidence type="ECO:0000313" key="3">
    <source>
        <dbReference type="Proteomes" id="UP000236754"/>
    </source>
</evidence>
<protein>
    <submittedName>
        <fullName evidence="2">Uncharacterized protein</fullName>
    </submittedName>
</protein>
<dbReference type="AlphaFoldDB" id="A0A1H5YKH0"/>
<accession>A0A1H5YKH0</accession>
<proteinExistence type="predicted"/>
<evidence type="ECO:0000313" key="2">
    <source>
        <dbReference type="EMBL" id="SEG24568.1"/>
    </source>
</evidence>
<dbReference type="EMBL" id="FNVU01000004">
    <property type="protein sequence ID" value="SEG24568.1"/>
    <property type="molecule type" value="Genomic_DNA"/>
</dbReference>
<name>A0A1H5YKH0_9ACTN</name>
<organism evidence="2 3">
    <name type="scientific">Actinacidiphila yanglinensis</name>
    <dbReference type="NCBI Taxonomy" id="310779"/>
    <lineage>
        <taxon>Bacteria</taxon>
        <taxon>Bacillati</taxon>
        <taxon>Actinomycetota</taxon>
        <taxon>Actinomycetes</taxon>
        <taxon>Kitasatosporales</taxon>
        <taxon>Streptomycetaceae</taxon>
        <taxon>Actinacidiphila</taxon>
    </lineage>
</organism>
<dbReference type="Proteomes" id="UP000236754">
    <property type="component" value="Unassembled WGS sequence"/>
</dbReference>
<gene>
    <name evidence="2" type="ORF">SAMN05216223_10428</name>
</gene>
<reference evidence="2 3" key="1">
    <citation type="submission" date="2016-10" db="EMBL/GenBank/DDBJ databases">
        <authorList>
            <person name="de Groot N.N."/>
        </authorList>
    </citation>
    <scope>NUCLEOTIDE SEQUENCE [LARGE SCALE GENOMIC DNA]</scope>
    <source>
        <strain evidence="2 3">CGMCC 4.2023</strain>
    </source>
</reference>
<dbReference type="RefSeq" id="WP_146088229.1">
    <property type="nucleotide sequence ID" value="NZ_FNVU01000004.1"/>
</dbReference>
<feature type="compositionally biased region" description="Basic and acidic residues" evidence="1">
    <location>
        <begin position="109"/>
        <end position="118"/>
    </location>
</feature>
<evidence type="ECO:0000256" key="1">
    <source>
        <dbReference type="SAM" id="MobiDB-lite"/>
    </source>
</evidence>
<sequence>MSDPRAPEPAPPAPPGREEVTAQWRALVAGHATRDAVHAWAARWVEDEADPRVPPLILGALQHLHGFDLRRDPRRPGVVRHGTAGDGEGEWIHSADDIAAALARWEARCERDDAERAPRPQAGGEGEGEG</sequence>